<dbReference type="GeneID" id="63718924"/>
<feature type="compositionally biased region" description="Pro residues" evidence="1">
    <location>
        <begin position="690"/>
        <end position="710"/>
    </location>
</feature>
<feature type="compositionally biased region" description="Low complexity" evidence="1">
    <location>
        <begin position="1088"/>
        <end position="1103"/>
    </location>
</feature>
<keyword evidence="4" id="KW-1185">Reference proteome</keyword>
<dbReference type="InterPro" id="IPR054464">
    <property type="entry name" value="ULD_fung"/>
</dbReference>
<dbReference type="AlphaFoldDB" id="A0A151GB99"/>
<dbReference type="PANTHER" id="PTHR12239">
    <property type="entry name" value="PROTEIN CBG20215-RELATED"/>
    <property type="match status" value="1"/>
</dbReference>
<gene>
    <name evidence="3" type="ORF">DCS_06281</name>
</gene>
<feature type="compositionally biased region" description="Acidic residues" evidence="1">
    <location>
        <begin position="510"/>
        <end position="531"/>
    </location>
</feature>
<feature type="domain" description="Ubiquitin-like" evidence="2">
    <location>
        <begin position="935"/>
        <end position="1017"/>
    </location>
</feature>
<evidence type="ECO:0000256" key="1">
    <source>
        <dbReference type="SAM" id="MobiDB-lite"/>
    </source>
</evidence>
<accession>A0A151GB99</accession>
<dbReference type="InParanoid" id="A0A151GB99"/>
<evidence type="ECO:0000313" key="4">
    <source>
        <dbReference type="Proteomes" id="UP000076580"/>
    </source>
</evidence>
<reference evidence="3 4" key="1">
    <citation type="journal article" date="2016" name="Sci. Rep.">
        <title>Insights into Adaptations to a Near-Obligate Nematode Endoparasitic Lifestyle from the Finished Genome of Drechmeria coniospora.</title>
        <authorList>
            <person name="Zhang L."/>
            <person name="Zhou Z."/>
            <person name="Guo Q."/>
            <person name="Fokkens L."/>
            <person name="Miskei M."/>
            <person name="Pocsi I."/>
            <person name="Zhang W."/>
            <person name="Chen M."/>
            <person name="Wang L."/>
            <person name="Sun Y."/>
            <person name="Donzelli B.G."/>
            <person name="Gibson D.M."/>
            <person name="Nelson D.R."/>
            <person name="Luo J.G."/>
            <person name="Rep M."/>
            <person name="Liu H."/>
            <person name="Yang S."/>
            <person name="Wang J."/>
            <person name="Krasnoff S.B."/>
            <person name="Xu Y."/>
            <person name="Molnar I."/>
            <person name="Lin M."/>
        </authorList>
    </citation>
    <scope>NUCLEOTIDE SEQUENCE [LARGE SCALE GENOMIC DNA]</scope>
    <source>
        <strain evidence="3 4">ARSEF 6962</strain>
    </source>
</reference>
<dbReference type="PANTHER" id="PTHR12239:SF41">
    <property type="entry name" value="MEMBRANE ASSOCIATED PROTEIN, PUTATIVE-RELATED"/>
    <property type="match status" value="1"/>
</dbReference>
<evidence type="ECO:0000259" key="2">
    <source>
        <dbReference type="Pfam" id="PF22893"/>
    </source>
</evidence>
<sequence>MSPAPKATAPPQASERLRKTLYGWGTRVSLIITQNSHSSCGYMLVHSEIVQVFVLLVIRFLGDGGSEYCATTDACLFFLLLSPFQFHQRRLVPTMTSWSAAIQNFRIAQTGGPSNEPTQQSTESKGTFSEFRNLFTEAGRTEVEQTLPDSGLPDQLGASPAGNIRWLSGVLVRVPVPNYIPGTWFISSLDADFHPKIYMCSVNAVLRIVCTFGLPSTTTPTSEYRHHRYYLVPFHPPLLGLKDRLGCDDKTVTRFYTPPGSLDIKSQASTFASFANIAISLPAMSEIAIVATKGVFTNVRNHFPRAAEQHSRQSTALVVARSLDQCARSLHLSNAQPQAQCRIAGVNCGDDPVGPPMGRIVPPTNQTYPPTNPSTLPTIKLTAHLPTALLPPSAKLFWDTVIALVTLQATGTSFSTPTIALLRLHQLAPSGAFHGTARLSSYSSYPQAHRDQTSPSVSPRALERRLVCSDRLPCRRRPTKITIHTGGESSRSTSYNSEEDLSHNERDISITDEDDEWDDQDDFYDGDEDLFPSDSASASNEGPPVPRQARARAAPRRHRLTRQQPQYPPVQVSAPILPSVDPSEEFGHYGQGYQPQPAQRAGHFAGRGGHPQPYPGQNHYMGGYPAGNQMVPYGSYGPNPFSPMSNSSSGASYFGGEQRLMYDMMPYQQQPFYGAPQYSLPAHMQQFHLSPPPPPATEAPAQPPTPAPKEPPVDVEKIKMEAQLAAIKAHEDRQRALDEQRERDTQIRKEAEEAFMKKMDEMKKQQEEAQKEIARARAEAERAAVERVEAERRAADDRAKQEAEAMRRAEENAMRKFEAEMKAAEDRRKKEAEDRVRIEEAAKARLEAAMKAEADAKIAAEKKVAEEAERLKLIQEDAKRKAEADAAAKIEADKEAAKKKAEADEAAKKEHEALKKKIQEETKAKLEEAAKKASDKAPIKFKDAVGRKFSFPFHLCKTWQGIDDLIKQAFLHVEVIGPHVQQGHFDLIGPNGEIILPTVWEKVIEPDWSISMVMWPVEKMPPAGPKLPPGMMPGAGGRRGHMPGIPIPGPMSGVPSAGRPAGGIPPLAGWSKSGNRRPPDIDIVEVAPAPAKSGKSSSKKNSAMLTFFAGRPAKKKSSKK</sequence>
<proteinExistence type="predicted"/>
<protein>
    <submittedName>
        <fullName evidence="3">Putative kinetoplast-associated protein KAP</fullName>
    </submittedName>
</protein>
<dbReference type="Proteomes" id="UP000076580">
    <property type="component" value="Chromosome 03"/>
</dbReference>
<name>A0A151GB99_DRECN</name>
<feature type="region of interest" description="Disordered" evidence="1">
    <location>
        <begin position="478"/>
        <end position="573"/>
    </location>
</feature>
<organism evidence="3 4">
    <name type="scientific">Drechmeria coniospora</name>
    <name type="common">Nematophagous fungus</name>
    <name type="synonym">Meria coniospora</name>
    <dbReference type="NCBI Taxonomy" id="98403"/>
    <lineage>
        <taxon>Eukaryota</taxon>
        <taxon>Fungi</taxon>
        <taxon>Dikarya</taxon>
        <taxon>Ascomycota</taxon>
        <taxon>Pezizomycotina</taxon>
        <taxon>Sordariomycetes</taxon>
        <taxon>Hypocreomycetidae</taxon>
        <taxon>Hypocreales</taxon>
        <taxon>Ophiocordycipitaceae</taxon>
        <taxon>Drechmeria</taxon>
    </lineage>
</organism>
<feature type="compositionally biased region" description="Basic residues" evidence="1">
    <location>
        <begin position="549"/>
        <end position="561"/>
    </location>
</feature>
<dbReference type="STRING" id="98403.A0A151GB99"/>
<evidence type="ECO:0000313" key="3">
    <source>
        <dbReference type="EMBL" id="KYK54324.1"/>
    </source>
</evidence>
<dbReference type="InterPro" id="IPR052293">
    <property type="entry name" value="SRRP"/>
</dbReference>
<comment type="caution">
    <text evidence="3">The sequence shown here is derived from an EMBL/GenBank/DDBJ whole genome shotgun (WGS) entry which is preliminary data.</text>
</comment>
<dbReference type="Pfam" id="PF22893">
    <property type="entry name" value="ULD_2"/>
    <property type="match status" value="1"/>
</dbReference>
<dbReference type="RefSeq" id="XP_040653676.1">
    <property type="nucleotide sequence ID" value="XM_040803572.1"/>
</dbReference>
<feature type="compositionally biased region" description="Polar residues" evidence="1">
    <location>
        <begin position="487"/>
        <end position="496"/>
    </location>
</feature>
<feature type="region of interest" description="Disordered" evidence="1">
    <location>
        <begin position="687"/>
        <end position="712"/>
    </location>
</feature>
<feature type="region of interest" description="Disordered" evidence="1">
    <location>
        <begin position="784"/>
        <end position="815"/>
    </location>
</feature>
<dbReference type="EMBL" id="LAYC01000003">
    <property type="protein sequence ID" value="KYK54324.1"/>
    <property type="molecule type" value="Genomic_DNA"/>
</dbReference>
<feature type="region of interest" description="Disordered" evidence="1">
    <location>
        <begin position="1088"/>
        <end position="1120"/>
    </location>
</feature>
<feature type="compositionally biased region" description="Basic and acidic residues" evidence="1">
    <location>
        <begin position="500"/>
        <end position="509"/>
    </location>
</feature>